<feature type="compositionally biased region" description="Low complexity" evidence="1">
    <location>
        <begin position="8"/>
        <end position="20"/>
    </location>
</feature>
<dbReference type="OMA" id="PDVMAGM"/>
<name>A0A921S432_SORBI</name>
<reference evidence="2" key="1">
    <citation type="journal article" date="2019" name="BMC Genomics">
        <title>A new reference genome for Sorghum bicolor reveals high levels of sequence similarity between sweet and grain genotypes: implications for the genetics of sugar metabolism.</title>
        <authorList>
            <person name="Cooper E.A."/>
            <person name="Brenton Z.W."/>
            <person name="Flinn B.S."/>
            <person name="Jenkins J."/>
            <person name="Shu S."/>
            <person name="Flowers D."/>
            <person name="Luo F."/>
            <person name="Wang Y."/>
            <person name="Xia P."/>
            <person name="Barry K."/>
            <person name="Daum C."/>
            <person name="Lipzen A."/>
            <person name="Yoshinaga Y."/>
            <person name="Schmutz J."/>
            <person name="Saski C."/>
            <person name="Vermerris W."/>
            <person name="Kresovich S."/>
        </authorList>
    </citation>
    <scope>NUCLEOTIDE SEQUENCE</scope>
</reference>
<evidence type="ECO:0000256" key="1">
    <source>
        <dbReference type="SAM" id="MobiDB-lite"/>
    </source>
</evidence>
<dbReference type="EMBL" id="CM027680">
    <property type="protein sequence ID" value="KAG0551030.1"/>
    <property type="molecule type" value="Genomic_DNA"/>
</dbReference>
<evidence type="ECO:0000313" key="2">
    <source>
        <dbReference type="EMBL" id="KAG0551030.1"/>
    </source>
</evidence>
<feature type="region of interest" description="Disordered" evidence="1">
    <location>
        <begin position="1"/>
        <end position="185"/>
    </location>
</feature>
<protein>
    <submittedName>
        <fullName evidence="2">Uncharacterized protein</fullName>
    </submittedName>
</protein>
<evidence type="ECO:0000313" key="3">
    <source>
        <dbReference type="Proteomes" id="UP000807115"/>
    </source>
</evidence>
<reference evidence="2" key="2">
    <citation type="submission" date="2020-10" db="EMBL/GenBank/DDBJ databases">
        <authorList>
            <person name="Cooper E.A."/>
            <person name="Brenton Z.W."/>
            <person name="Flinn B.S."/>
            <person name="Jenkins J."/>
            <person name="Shu S."/>
            <person name="Flowers D."/>
            <person name="Luo F."/>
            <person name="Wang Y."/>
            <person name="Xia P."/>
            <person name="Barry K."/>
            <person name="Daum C."/>
            <person name="Lipzen A."/>
            <person name="Yoshinaga Y."/>
            <person name="Schmutz J."/>
            <person name="Saski C."/>
            <person name="Vermerris W."/>
            <person name="Kresovich S."/>
        </authorList>
    </citation>
    <scope>NUCLEOTIDE SEQUENCE</scope>
</reference>
<gene>
    <name evidence="2" type="ORF">BDA96_01G388900</name>
</gene>
<dbReference type="Gramene" id="EER94828">
    <property type="protein sequence ID" value="EER94828"/>
    <property type="gene ID" value="SORBI_3001G365000"/>
</dbReference>
<dbReference type="OrthoDB" id="696732at2759"/>
<comment type="caution">
    <text evidence="2">The sequence shown here is derived from an EMBL/GenBank/DDBJ whole genome shotgun (WGS) entry which is preliminary data.</text>
</comment>
<dbReference type="KEGG" id="sbi:8080801"/>
<dbReference type="AlphaFoldDB" id="A0A921S432"/>
<feature type="compositionally biased region" description="Pro residues" evidence="1">
    <location>
        <begin position="87"/>
        <end position="101"/>
    </location>
</feature>
<sequence length="185" mass="18028">MQADKAEPAAAAAAPAAAAAGGKSPSICDRLQRAFQTRPPAFRPLRRLTVRHQDGGGGGADKPAGAGDGATSAAPGGPAPKAKHSGPPLPAAPRPLTPSPAPVGVGGATSAPAIAPQAEQQRPVPVRLPAVTSKVAAGSALTGPPVPVPPPDVMAGMATPADAKAGDIGQQTKGKSRVRQLLSSK</sequence>
<organism evidence="2 3">
    <name type="scientific">Sorghum bicolor</name>
    <name type="common">Sorghum</name>
    <name type="synonym">Sorghum vulgare</name>
    <dbReference type="NCBI Taxonomy" id="4558"/>
    <lineage>
        <taxon>Eukaryota</taxon>
        <taxon>Viridiplantae</taxon>
        <taxon>Streptophyta</taxon>
        <taxon>Embryophyta</taxon>
        <taxon>Tracheophyta</taxon>
        <taxon>Spermatophyta</taxon>
        <taxon>Magnoliopsida</taxon>
        <taxon>Liliopsida</taxon>
        <taxon>Poales</taxon>
        <taxon>Poaceae</taxon>
        <taxon>PACMAD clade</taxon>
        <taxon>Panicoideae</taxon>
        <taxon>Andropogonodae</taxon>
        <taxon>Andropogoneae</taxon>
        <taxon>Sorghinae</taxon>
        <taxon>Sorghum</taxon>
    </lineage>
</organism>
<proteinExistence type="predicted"/>
<accession>A0A921S432</accession>
<dbReference type="Proteomes" id="UP000807115">
    <property type="component" value="Chromosome 1"/>
</dbReference>
<feature type="compositionally biased region" description="Low complexity" evidence="1">
    <location>
        <begin position="61"/>
        <end position="80"/>
    </location>
</feature>